<reference evidence="1 2" key="1">
    <citation type="submission" date="2015-07" db="EMBL/GenBank/DDBJ databases">
        <title>Emmonsia species relationships and genome sequence.</title>
        <authorList>
            <person name="Cuomo C.A."/>
            <person name="Schwartz I.S."/>
            <person name="Kenyon C."/>
            <person name="de Hoog G.S."/>
            <person name="Govender N.P."/>
            <person name="Botha A."/>
            <person name="Moreno L."/>
            <person name="de Vries M."/>
            <person name="Munoz J.F."/>
            <person name="Stielow J.B."/>
        </authorList>
    </citation>
    <scope>NUCLEOTIDE SEQUENCE [LARGE SCALE GENOMIC DNA]</scope>
    <source>
        <strain evidence="1 2">CBS 136260</strain>
    </source>
</reference>
<accession>A0A1B7NPN0</accession>
<organism evidence="1 2">
    <name type="scientific">Emergomyces africanus</name>
    <dbReference type="NCBI Taxonomy" id="1955775"/>
    <lineage>
        <taxon>Eukaryota</taxon>
        <taxon>Fungi</taxon>
        <taxon>Dikarya</taxon>
        <taxon>Ascomycota</taxon>
        <taxon>Pezizomycotina</taxon>
        <taxon>Eurotiomycetes</taxon>
        <taxon>Eurotiomycetidae</taxon>
        <taxon>Onygenales</taxon>
        <taxon>Ajellomycetaceae</taxon>
        <taxon>Emergomyces</taxon>
    </lineage>
</organism>
<evidence type="ECO:0000313" key="2">
    <source>
        <dbReference type="Proteomes" id="UP000091918"/>
    </source>
</evidence>
<dbReference type="Proteomes" id="UP000091918">
    <property type="component" value="Unassembled WGS sequence"/>
</dbReference>
<keyword evidence="2" id="KW-1185">Reference proteome</keyword>
<dbReference type="OrthoDB" id="3853857at2759"/>
<comment type="caution">
    <text evidence="1">The sequence shown here is derived from an EMBL/GenBank/DDBJ whole genome shotgun (WGS) entry which is preliminary data.</text>
</comment>
<gene>
    <name evidence="1" type="ORF">ACJ72_06915</name>
</gene>
<dbReference type="EMBL" id="LGUA01001322">
    <property type="protein sequence ID" value="OAX78773.1"/>
    <property type="molecule type" value="Genomic_DNA"/>
</dbReference>
<protein>
    <submittedName>
        <fullName evidence="1">Uncharacterized protein</fullName>
    </submittedName>
</protein>
<name>A0A1B7NPN0_9EURO</name>
<evidence type="ECO:0000313" key="1">
    <source>
        <dbReference type="EMBL" id="OAX78773.1"/>
    </source>
</evidence>
<dbReference type="AlphaFoldDB" id="A0A1B7NPN0"/>
<sequence>MSIPSLGRVDINDISYNTSTNRLTWTVGEGEIHAVKRERIVAVVPCPEDSKLMSYIWLDDSPSTSLTVPDNNPGYELKRFEAAAAGCPASLRPFMG</sequence>
<feature type="non-terminal residue" evidence="1">
    <location>
        <position position="96"/>
    </location>
</feature>
<proteinExistence type="predicted"/>